<name>A0A212SI66_RHOAC</name>
<proteinExistence type="predicted"/>
<dbReference type="RefSeq" id="WP_088522778.1">
    <property type="nucleotide sequence ID" value="NZ_FYDG01000061.1"/>
</dbReference>
<accession>A0A212SI66</accession>
<gene>
    <name evidence="2" type="ORF">SAMN06265338_1611</name>
</gene>
<dbReference type="Proteomes" id="UP000198418">
    <property type="component" value="Unassembled WGS sequence"/>
</dbReference>
<dbReference type="Pfam" id="PF07183">
    <property type="entry name" value="DUF1403"/>
    <property type="match status" value="1"/>
</dbReference>
<dbReference type="EMBL" id="FYDG01000061">
    <property type="protein sequence ID" value="SNB85515.1"/>
    <property type="molecule type" value="Genomic_DNA"/>
</dbReference>
<keyword evidence="3" id="KW-1185">Reference proteome</keyword>
<organism evidence="2 3">
    <name type="scientific">Rhodoblastus acidophilus</name>
    <name type="common">Rhodopseudomonas acidophila</name>
    <dbReference type="NCBI Taxonomy" id="1074"/>
    <lineage>
        <taxon>Bacteria</taxon>
        <taxon>Pseudomonadati</taxon>
        <taxon>Pseudomonadota</taxon>
        <taxon>Alphaproteobacteria</taxon>
        <taxon>Hyphomicrobiales</taxon>
        <taxon>Rhodoblastaceae</taxon>
        <taxon>Rhodoblastus</taxon>
    </lineage>
</organism>
<feature type="compositionally biased region" description="Pro residues" evidence="1">
    <location>
        <begin position="10"/>
        <end position="19"/>
    </location>
</feature>
<dbReference type="OrthoDB" id="7865302at2"/>
<dbReference type="InterPro" id="IPR009843">
    <property type="entry name" value="DUF1403"/>
</dbReference>
<evidence type="ECO:0000313" key="2">
    <source>
        <dbReference type="EMBL" id="SNB85515.1"/>
    </source>
</evidence>
<dbReference type="AlphaFoldDB" id="A0A212SI66"/>
<feature type="region of interest" description="Disordered" evidence="1">
    <location>
        <begin position="1"/>
        <end position="23"/>
    </location>
</feature>
<evidence type="ECO:0000256" key="1">
    <source>
        <dbReference type="SAM" id="MobiDB-lite"/>
    </source>
</evidence>
<sequence length="310" mass="32378">MPKAERFAPLAPPAPPRPAPFARGAAPQTLEAAAFLAGAALAALDGCARETHPIGALWRQRLALRAASASLGLEGRDADETALRDAVYLRRPGDDPGPAGRSLLAFRALAGPDAFDPARWIGAIAPGFGLKPDPALERVAAQAEAAMNGAAGAIAGAAQSAARALENRPDAPGFALWLADAVVARRLRWPAAVPLLATQIRRAELRAAGRTDDEWLKLCHLGYARAALAAADLYADLIRRAEQLLGAAPLLRGKDAAAAVETLLREDALAPAASARRASDRSGRRLCERLVALGAARELTGRASFRLYGL</sequence>
<reference evidence="3" key="1">
    <citation type="submission" date="2017-06" db="EMBL/GenBank/DDBJ databases">
        <authorList>
            <person name="Varghese N."/>
            <person name="Submissions S."/>
        </authorList>
    </citation>
    <scope>NUCLEOTIDE SEQUENCE [LARGE SCALE GENOMIC DNA]</scope>
    <source>
        <strain evidence="3">DSM 137</strain>
    </source>
</reference>
<evidence type="ECO:0008006" key="4">
    <source>
        <dbReference type="Google" id="ProtNLM"/>
    </source>
</evidence>
<protein>
    <recommendedName>
        <fullName evidence="4">DUF1403 family protein</fullName>
    </recommendedName>
</protein>
<evidence type="ECO:0000313" key="3">
    <source>
        <dbReference type="Proteomes" id="UP000198418"/>
    </source>
</evidence>